<feature type="region of interest" description="Disordered" evidence="1">
    <location>
        <begin position="1"/>
        <end position="21"/>
    </location>
</feature>
<dbReference type="InterPro" id="IPR013830">
    <property type="entry name" value="SGNH_hydro"/>
</dbReference>
<gene>
    <name evidence="3" type="ORF">HB13667_16220</name>
</gene>
<reference evidence="3 4" key="1">
    <citation type="submission" date="2015-10" db="EMBL/GenBank/DDBJ databases">
        <title>Pseudomonas putida clinical strains.</title>
        <authorList>
            <person name="Molina L."/>
            <person name="Udaondo Z."/>
        </authorList>
    </citation>
    <scope>NUCLEOTIDE SEQUENCE [LARGE SCALE GENOMIC DNA]</scope>
    <source>
        <strain evidence="3 4">HB13667</strain>
    </source>
</reference>
<name>A0A0N8HF21_PSEPU</name>
<dbReference type="AlphaFoldDB" id="A0A0N8HF21"/>
<sequence>MRYNTGNPVGPDGSSSPFDLHDNSGVLDQFTNGDAAAYPDRLGRHRKSLAGMRVDFQQDQENRTAQFNALLSQSGFIDLGPYDGGPLTITAPNQMFSKDGAYWTPKPSLALPYTTLSDWTADRGNFINRGDAAVRTELYGALAKLDASSDKFLVDLHYGICKGVGYNGTGGERVTTTTSSVASGQSIPVADATGFVVGQLIVYLAGNGEYYTAVIAEVTGNTIAIQTPIEVYLDLGAEVGIFYVQESHATLMGYKAIADAALRQATKRFETIYTWTAQDSHILVGGAAESQFSDASYSNPGSSNQPALLFTAPGVGAGVSTAEISLPAGDYIARVFATPNLNGSATMVVSVSEVGIGAISYSALPAGQRPIMHEAFFRKSKKGRINVSLLSQQAGQSMAVSRIEIVRLTGFAKNLDRGVHVLLGDSWFAQPGIAQRLADRLPNATIINKGVGGNTAENLWLRFDTDVRPYNPDFVWVMCGTNDVAAGVSPELFYTGMGITSQYIGTTGATGIFFNCSVGAPNHPDYGDLLTPSRNYVINEDYIAQGQNAVLTTETYKAPINISVPAGSSKRILVPGFTKKPAILRRLYAVGQGGETTGNVRFGFGTSVTAVNEDIQTYALAELIRSDLAVPKVSQAQRFLIFEIQNTGSAEISVGGFIELEWSPAR</sequence>
<evidence type="ECO:0000259" key="2">
    <source>
        <dbReference type="Pfam" id="PF13472"/>
    </source>
</evidence>
<dbReference type="EMBL" id="LKKS01000101">
    <property type="protein sequence ID" value="KPM62956.1"/>
    <property type="molecule type" value="Genomic_DNA"/>
</dbReference>
<dbReference type="SUPFAM" id="SSF52266">
    <property type="entry name" value="SGNH hydrolase"/>
    <property type="match status" value="1"/>
</dbReference>
<feature type="compositionally biased region" description="Polar residues" evidence="1">
    <location>
        <begin position="1"/>
        <end position="17"/>
    </location>
</feature>
<comment type="caution">
    <text evidence="3">The sequence shown here is derived from an EMBL/GenBank/DDBJ whole genome shotgun (WGS) entry which is preliminary data.</text>
</comment>
<evidence type="ECO:0000256" key="1">
    <source>
        <dbReference type="SAM" id="MobiDB-lite"/>
    </source>
</evidence>
<dbReference type="GO" id="GO:0016788">
    <property type="term" value="F:hydrolase activity, acting on ester bonds"/>
    <property type="evidence" value="ECO:0007669"/>
    <property type="project" value="UniProtKB-ARBA"/>
</dbReference>
<proteinExistence type="predicted"/>
<dbReference type="InterPro" id="IPR036514">
    <property type="entry name" value="SGNH_hydro_sf"/>
</dbReference>
<accession>A0A0N8HF21</accession>
<dbReference type="Gene3D" id="3.40.50.1110">
    <property type="entry name" value="SGNH hydrolase"/>
    <property type="match status" value="1"/>
</dbReference>
<evidence type="ECO:0000313" key="3">
    <source>
        <dbReference type="EMBL" id="KPM62956.1"/>
    </source>
</evidence>
<evidence type="ECO:0000313" key="4">
    <source>
        <dbReference type="Proteomes" id="UP000050437"/>
    </source>
</evidence>
<organism evidence="3 4">
    <name type="scientific">Pseudomonas putida</name>
    <name type="common">Arthrobacter siderocapsulatus</name>
    <dbReference type="NCBI Taxonomy" id="303"/>
    <lineage>
        <taxon>Bacteria</taxon>
        <taxon>Pseudomonadati</taxon>
        <taxon>Pseudomonadota</taxon>
        <taxon>Gammaproteobacteria</taxon>
        <taxon>Pseudomonadales</taxon>
        <taxon>Pseudomonadaceae</taxon>
        <taxon>Pseudomonas</taxon>
    </lineage>
</organism>
<feature type="domain" description="SGNH hydrolase-type esterase" evidence="2">
    <location>
        <begin position="428"/>
        <end position="495"/>
    </location>
</feature>
<dbReference type="Proteomes" id="UP000050437">
    <property type="component" value="Unassembled WGS sequence"/>
</dbReference>
<dbReference type="Pfam" id="PF13472">
    <property type="entry name" value="Lipase_GDSL_2"/>
    <property type="match status" value="1"/>
</dbReference>
<protein>
    <recommendedName>
        <fullName evidence="2">SGNH hydrolase-type esterase domain-containing protein</fullName>
    </recommendedName>
</protein>